<reference evidence="2 3" key="1">
    <citation type="submission" date="2018-03" db="EMBL/GenBank/DDBJ databases">
        <title>Cereibacter changlensis.</title>
        <authorList>
            <person name="Meyer T.E."/>
            <person name="Miller S."/>
            <person name="Lodha T."/>
            <person name="Gandham S."/>
            <person name="Chintalapati S."/>
            <person name="Chintalapati V.R."/>
        </authorList>
    </citation>
    <scope>NUCLEOTIDE SEQUENCE [LARGE SCALE GENOMIC DNA]</scope>
    <source>
        <strain evidence="2 3">JA139</strain>
    </source>
</reference>
<protein>
    <recommendedName>
        <fullName evidence="1">Spore protein YkvP/CgeB glycosyl transferase-like domain-containing protein</fullName>
    </recommendedName>
</protein>
<dbReference type="RefSeq" id="WP_107664785.1">
    <property type="nucleotide sequence ID" value="NZ_PZKG01000080.1"/>
</dbReference>
<keyword evidence="3" id="KW-1185">Reference proteome</keyword>
<dbReference type="OrthoDB" id="9774625at2"/>
<dbReference type="Proteomes" id="UP000241010">
    <property type="component" value="Unassembled WGS sequence"/>
</dbReference>
<accession>A0A2T4JSP9</accession>
<dbReference type="AlphaFoldDB" id="A0A2T4JSP9"/>
<comment type="caution">
    <text evidence="2">The sequence shown here is derived from an EMBL/GenBank/DDBJ whole genome shotgun (WGS) entry which is preliminary data.</text>
</comment>
<evidence type="ECO:0000259" key="1">
    <source>
        <dbReference type="Pfam" id="PF13524"/>
    </source>
</evidence>
<dbReference type="InterPro" id="IPR055259">
    <property type="entry name" value="YkvP/CgeB_Glyco_trans-like"/>
</dbReference>
<evidence type="ECO:0000313" key="2">
    <source>
        <dbReference type="EMBL" id="PTE20837.1"/>
    </source>
</evidence>
<dbReference type="Pfam" id="PF13524">
    <property type="entry name" value="Glyco_trans_1_2"/>
    <property type="match status" value="1"/>
</dbReference>
<dbReference type="SUPFAM" id="SSF53756">
    <property type="entry name" value="UDP-Glycosyltransferase/glycogen phosphorylase"/>
    <property type="match status" value="1"/>
</dbReference>
<evidence type="ECO:0000313" key="3">
    <source>
        <dbReference type="Proteomes" id="UP000241010"/>
    </source>
</evidence>
<sequence>MQTIAFYGSSLLSAYWNGAATYYRGMLRALAAQGYRITFYEPDVYDRQKNRDIDPPDWCRVVVYAGTVEALRAAAAEAAKADIVVKCSGVGFEDDLLLTEVMRAARPGALRIFWDVDAPATLAELRAAPDHPLRRALGGLDMVLTYGGGAPVIEAYRQLGAADCVPVYNALDPETHHPVAPQDRFRGDLAFLGNRLPDRDERVAAFFTRPARATPEARFLLGGSGWQDVSMPANVQRLGHVPTADHNALNVSARMVLNIARDSMAANGFSPATRVFEAAGAGACLITDAWEGVELFLKPEEEVLVARDGADVAEFLRSVPPERARAIGAAALRRVLAEHTYDRRAADLDILLRRHADLEAAS</sequence>
<organism evidence="2 3">
    <name type="scientific">Cereibacter changlensis JA139</name>
    <dbReference type="NCBI Taxonomy" id="1188249"/>
    <lineage>
        <taxon>Bacteria</taxon>
        <taxon>Pseudomonadati</taxon>
        <taxon>Pseudomonadota</taxon>
        <taxon>Alphaproteobacteria</taxon>
        <taxon>Rhodobacterales</taxon>
        <taxon>Paracoccaceae</taxon>
        <taxon>Cereibacter</taxon>
    </lineage>
</organism>
<gene>
    <name evidence="2" type="ORF">C5F48_15440</name>
</gene>
<name>A0A2T4JSP9_9RHOB</name>
<feature type="domain" description="Spore protein YkvP/CgeB glycosyl transferase-like" evidence="1">
    <location>
        <begin position="205"/>
        <end position="348"/>
    </location>
</feature>
<proteinExistence type="predicted"/>
<dbReference type="EMBL" id="PZKG01000080">
    <property type="protein sequence ID" value="PTE20837.1"/>
    <property type="molecule type" value="Genomic_DNA"/>
</dbReference>